<accession>A0A8S5NDX6</accession>
<proteinExistence type="predicted"/>
<evidence type="ECO:0000313" key="1">
    <source>
        <dbReference type="EMBL" id="DAD92833.1"/>
    </source>
</evidence>
<reference evidence="1" key="1">
    <citation type="journal article" date="2021" name="Proc. Natl. Acad. Sci. U.S.A.">
        <title>A Catalog of Tens of Thousands of Viruses from Human Metagenomes Reveals Hidden Associations with Chronic Diseases.</title>
        <authorList>
            <person name="Tisza M.J."/>
            <person name="Buck C.B."/>
        </authorList>
    </citation>
    <scope>NUCLEOTIDE SEQUENCE</scope>
    <source>
        <strain evidence="1">CthSp75</strain>
    </source>
</reference>
<sequence length="104" mass="11999">MLVDQKVYIDGEKKIHVVNKFDHSVAAEVARMTEREGGGRAVGKDGFEVRVMGYIPPEMWNYDPWLVTAKRALAAGDNGEYTKYVQKFFEVHREYAPLIPKKYF</sequence>
<dbReference type="EMBL" id="BK015146">
    <property type="protein sequence ID" value="DAD92833.1"/>
    <property type="molecule type" value="Genomic_DNA"/>
</dbReference>
<organism evidence="1">
    <name type="scientific">Siphoviridae sp. cthSp75</name>
    <dbReference type="NCBI Taxonomy" id="2826424"/>
    <lineage>
        <taxon>Viruses</taxon>
        <taxon>Duplodnaviria</taxon>
        <taxon>Heunggongvirae</taxon>
        <taxon>Uroviricota</taxon>
        <taxon>Caudoviricetes</taxon>
    </lineage>
</organism>
<name>A0A8S5NDX6_9CAUD</name>
<protein>
    <submittedName>
        <fullName evidence="1">Uncharacterized protein</fullName>
    </submittedName>
</protein>